<gene>
    <name evidence="1" type="ORF">Hypma_014787</name>
</gene>
<dbReference type="AlphaFoldDB" id="A0A369JGQ9"/>
<keyword evidence="2" id="KW-1185">Reference proteome</keyword>
<sequence>MLSQHTQFMNHVSADHEAVHLLQYTTSVVSKDMFATHLENLATKFKITSRGSDLFRMFLSWCHTAKPLPINLKAVMQAPTIPIISIKALKTPFSPIGHHIAISPSIVKKWHHYLAFGKQADKRKRHWPIHLLNSSKLIADIAPTDSAILKNKKGNIISMVIRNFCPDKSAVAWADSIAKRAISI</sequence>
<evidence type="ECO:0000313" key="1">
    <source>
        <dbReference type="EMBL" id="RDB18594.1"/>
    </source>
</evidence>
<protein>
    <submittedName>
        <fullName evidence="1">Uncharacterized protein</fullName>
    </submittedName>
</protein>
<dbReference type="STRING" id="39966.A0A369JGQ9"/>
<reference evidence="1" key="1">
    <citation type="submission" date="2018-04" db="EMBL/GenBank/DDBJ databases">
        <title>Whole genome sequencing of Hypsizygus marmoreus.</title>
        <authorList>
            <person name="Choi I.-G."/>
            <person name="Min B."/>
            <person name="Kim J.-G."/>
            <person name="Kim S."/>
            <person name="Oh Y.-L."/>
            <person name="Kong W.-S."/>
            <person name="Park H."/>
            <person name="Jeong J."/>
            <person name="Song E.-S."/>
        </authorList>
    </citation>
    <scope>NUCLEOTIDE SEQUENCE [LARGE SCALE GENOMIC DNA]</scope>
    <source>
        <strain evidence="1">51987-8</strain>
    </source>
</reference>
<dbReference type="InParanoid" id="A0A369JGQ9"/>
<organism evidence="1 2">
    <name type="scientific">Hypsizygus marmoreus</name>
    <name type="common">White beech mushroom</name>
    <name type="synonym">Agaricus marmoreus</name>
    <dbReference type="NCBI Taxonomy" id="39966"/>
    <lineage>
        <taxon>Eukaryota</taxon>
        <taxon>Fungi</taxon>
        <taxon>Dikarya</taxon>
        <taxon>Basidiomycota</taxon>
        <taxon>Agaricomycotina</taxon>
        <taxon>Agaricomycetes</taxon>
        <taxon>Agaricomycetidae</taxon>
        <taxon>Agaricales</taxon>
        <taxon>Tricholomatineae</taxon>
        <taxon>Lyophyllaceae</taxon>
        <taxon>Hypsizygus</taxon>
    </lineage>
</organism>
<name>A0A369JGQ9_HYPMA</name>
<evidence type="ECO:0000313" key="2">
    <source>
        <dbReference type="Proteomes" id="UP000076154"/>
    </source>
</evidence>
<accession>A0A369JGQ9</accession>
<dbReference type="OrthoDB" id="3060302at2759"/>
<comment type="caution">
    <text evidence="1">The sequence shown here is derived from an EMBL/GenBank/DDBJ whole genome shotgun (WGS) entry which is preliminary data.</text>
</comment>
<proteinExistence type="predicted"/>
<dbReference type="EMBL" id="LUEZ02000090">
    <property type="protein sequence ID" value="RDB18594.1"/>
    <property type="molecule type" value="Genomic_DNA"/>
</dbReference>
<dbReference type="Proteomes" id="UP000076154">
    <property type="component" value="Unassembled WGS sequence"/>
</dbReference>